<keyword evidence="2" id="KW-1185">Reference proteome</keyword>
<dbReference type="Proteomes" id="UP000799754">
    <property type="component" value="Unassembled WGS sequence"/>
</dbReference>
<sequence length="120" mass="13261">MEKEGCQKRCGDVSAKFSDTSECCSDRMWKLLRCTCLLFCGLVPACARLPMQNGGFVAQSQQKNYRGTKVLFGVNVGRTTATDVRSCLIDLAAAIFHSDMNCVSRITTTQPHQKPTAHRL</sequence>
<comment type="caution">
    <text evidence="1">The sequence shown here is derived from an EMBL/GenBank/DDBJ whole genome shotgun (WGS) entry which is preliminary data.</text>
</comment>
<evidence type="ECO:0000313" key="1">
    <source>
        <dbReference type="EMBL" id="KAF2632649.1"/>
    </source>
</evidence>
<reference evidence="1" key="1">
    <citation type="journal article" date="2020" name="Stud. Mycol.">
        <title>101 Dothideomycetes genomes: a test case for predicting lifestyles and emergence of pathogens.</title>
        <authorList>
            <person name="Haridas S."/>
            <person name="Albert R."/>
            <person name="Binder M."/>
            <person name="Bloem J."/>
            <person name="Labutti K."/>
            <person name="Salamov A."/>
            <person name="Andreopoulos B."/>
            <person name="Baker S."/>
            <person name="Barry K."/>
            <person name="Bills G."/>
            <person name="Bluhm B."/>
            <person name="Cannon C."/>
            <person name="Castanera R."/>
            <person name="Culley D."/>
            <person name="Daum C."/>
            <person name="Ezra D."/>
            <person name="Gonzalez J."/>
            <person name="Henrissat B."/>
            <person name="Kuo A."/>
            <person name="Liang C."/>
            <person name="Lipzen A."/>
            <person name="Lutzoni F."/>
            <person name="Magnuson J."/>
            <person name="Mondo S."/>
            <person name="Nolan M."/>
            <person name="Ohm R."/>
            <person name="Pangilinan J."/>
            <person name="Park H.-J."/>
            <person name="Ramirez L."/>
            <person name="Alfaro M."/>
            <person name="Sun H."/>
            <person name="Tritt A."/>
            <person name="Yoshinaga Y."/>
            <person name="Zwiers L.-H."/>
            <person name="Turgeon B."/>
            <person name="Goodwin S."/>
            <person name="Spatafora J."/>
            <person name="Crous P."/>
            <person name="Grigoriev I."/>
        </authorList>
    </citation>
    <scope>NUCLEOTIDE SEQUENCE</scope>
    <source>
        <strain evidence="1">CBS 525.71</strain>
    </source>
</reference>
<proteinExistence type="predicted"/>
<dbReference type="EMBL" id="MU006702">
    <property type="protein sequence ID" value="KAF2632649.1"/>
    <property type="molecule type" value="Genomic_DNA"/>
</dbReference>
<evidence type="ECO:0000313" key="2">
    <source>
        <dbReference type="Proteomes" id="UP000799754"/>
    </source>
</evidence>
<gene>
    <name evidence="1" type="ORF">BU25DRAFT_79627</name>
</gene>
<protein>
    <submittedName>
        <fullName evidence="1">Uncharacterized protein</fullName>
    </submittedName>
</protein>
<organism evidence="1 2">
    <name type="scientific">Macroventuria anomochaeta</name>
    <dbReference type="NCBI Taxonomy" id="301207"/>
    <lineage>
        <taxon>Eukaryota</taxon>
        <taxon>Fungi</taxon>
        <taxon>Dikarya</taxon>
        <taxon>Ascomycota</taxon>
        <taxon>Pezizomycotina</taxon>
        <taxon>Dothideomycetes</taxon>
        <taxon>Pleosporomycetidae</taxon>
        <taxon>Pleosporales</taxon>
        <taxon>Pleosporineae</taxon>
        <taxon>Didymellaceae</taxon>
        <taxon>Macroventuria</taxon>
    </lineage>
</organism>
<name>A0ACB6SH98_9PLEO</name>
<accession>A0ACB6SH98</accession>